<dbReference type="EMBL" id="GDJX01024751">
    <property type="protein sequence ID" value="JAT43185.1"/>
    <property type="molecule type" value="Transcribed_RNA"/>
</dbReference>
<evidence type="ECO:0000313" key="3">
    <source>
        <dbReference type="EMBL" id="JAT53142.1"/>
    </source>
</evidence>
<sequence length="292" mass="31910">LSLSLCVASTRGRGEEGTGSATEMKSLYPKGKGKIHPSPSCPAGGSGAGDAVAALTLLPAAIAALTAALRAEDREVLAYMVARSLEGPWSSSAGGEVGRRRCWRLGRHRPLFSCGCFDCYTSYWFRWDSSPDRELIHQAIEAFEDHLASSERMRQPARKDRSERARGRPPDDKGKQKRRPGKEKKEKKEKREEGEKREMVSGGFGGGEGPSAVVKEVEVEEEMEEKVYYAELVLESELGDGAGESREAAAAGMEMVVVQQQQQGGGERRRGWADVMCLLNSRFWSLWSPGGA</sequence>
<dbReference type="PANTHER" id="PTHR31903">
    <property type="entry name" value="F12F1.11-RELATED"/>
    <property type="match status" value="1"/>
</dbReference>
<feature type="compositionally biased region" description="Basic and acidic residues" evidence="1">
    <location>
        <begin position="183"/>
        <end position="199"/>
    </location>
</feature>
<dbReference type="PANTHER" id="PTHR31903:SF4">
    <property type="entry name" value="OS11G0490300 PROTEIN"/>
    <property type="match status" value="1"/>
</dbReference>
<feature type="non-terminal residue" evidence="3">
    <location>
        <position position="1"/>
    </location>
</feature>
<evidence type="ECO:0000256" key="1">
    <source>
        <dbReference type="SAM" id="MobiDB-lite"/>
    </source>
</evidence>
<organism evidence="3">
    <name type="scientific">Anthurium amnicola</name>
    <dbReference type="NCBI Taxonomy" id="1678845"/>
    <lineage>
        <taxon>Eukaryota</taxon>
        <taxon>Viridiplantae</taxon>
        <taxon>Streptophyta</taxon>
        <taxon>Embryophyta</taxon>
        <taxon>Tracheophyta</taxon>
        <taxon>Spermatophyta</taxon>
        <taxon>Magnoliopsida</taxon>
        <taxon>Liliopsida</taxon>
        <taxon>Araceae</taxon>
        <taxon>Pothoideae</taxon>
        <taxon>Potheae</taxon>
        <taxon>Anthurium</taxon>
    </lineage>
</organism>
<proteinExistence type="predicted"/>
<dbReference type="EMBL" id="GDJX01014794">
    <property type="protein sequence ID" value="JAT53142.1"/>
    <property type="molecule type" value="Transcribed_RNA"/>
</dbReference>
<name>A0A1D1YES0_9ARAE</name>
<feature type="region of interest" description="Disordered" evidence="1">
    <location>
        <begin position="147"/>
        <end position="211"/>
    </location>
</feature>
<reference evidence="3" key="1">
    <citation type="submission" date="2015-07" db="EMBL/GenBank/DDBJ databases">
        <title>Transcriptome Assembly of Anthurium amnicola.</title>
        <authorList>
            <person name="Suzuki J."/>
        </authorList>
    </citation>
    <scope>NUCLEOTIDE SEQUENCE</scope>
</reference>
<gene>
    <name evidence="3" type="ORF">g.118427</name>
    <name evidence="2" type="ORF">g.118429</name>
</gene>
<evidence type="ECO:0000313" key="2">
    <source>
        <dbReference type="EMBL" id="JAT43185.1"/>
    </source>
</evidence>
<dbReference type="AlphaFoldDB" id="A0A1D1YES0"/>
<accession>A0A1D1YES0</accession>
<protein>
    <submittedName>
        <fullName evidence="3">Uncharacterized protein</fullName>
    </submittedName>
</protein>
<feature type="compositionally biased region" description="Basic and acidic residues" evidence="1">
    <location>
        <begin position="147"/>
        <end position="174"/>
    </location>
</feature>